<dbReference type="EMBL" id="JANPWZ010000917">
    <property type="protein sequence ID" value="KAJ3570614.1"/>
    <property type="molecule type" value="Genomic_DNA"/>
</dbReference>
<proteinExistence type="predicted"/>
<dbReference type="Gene3D" id="3.50.50.60">
    <property type="entry name" value="FAD/NAD(P)-binding domain"/>
    <property type="match status" value="2"/>
</dbReference>
<dbReference type="AlphaFoldDB" id="A0A9W8TKT2"/>
<dbReference type="Proteomes" id="UP001148614">
    <property type="component" value="Unassembled WGS sequence"/>
</dbReference>
<sequence length="661" mass="74274">MSDDECFAHRVVLLVHVELAYNSTKVGTWVVLMIDFNDATMHHEGQTLGGSSVAYDGQERPYATTRANQTEPRQIAVLGAGITGLTAAHYLSRHAENAHITIYEATDRPGGWIKANRVEVEDDHGNQGHVLLQNGPRMLRSGSGSTKYDDLVLYDVLASLNMGDKIRHPEAVSDNRYLYYPDHLVRMPSGEISLENLVGAIQSYLTEPIWAGGLQAAYNFWVSYNKTMDPFYDPADDKRGIPAETDESVGQFLERILKDDRVVNNIVSGMMHGIYGGDIHKLSAKHTMLDRLWYHFQRPLPPGREGLSWVDVKEWYLLFDMLSGPNRYKIIELAESAIDWKLLAFEDGLVSLVTTPQTKTPAQYDHAICTLFSKHLAHITKPQNSLPSLAETHAVTIMGVNLWYPNPNLLAEGGFGYLIPSSTPDNDEGALGVLFDSDLRTGDSEMPGTKLTVMLGGHHWDGWEHYPSEEVGISMAKEVVRRQLGISEDEKVVAGARLCRDCLPQHYVGHRDRMREAHYELLTAFKGHLTVAGPSYTTIGVIPAMRAGFDAAMRVARGHGQPWFRVPEQNRITENISPQIPELDWWFQQAVPADTVGETGLEHFSEKEWANLRTGIRKRMPFRKFSGDEARFLDTDGQFLELDKRSLKNAPPNWDKRRISS</sequence>
<dbReference type="InterPro" id="IPR050464">
    <property type="entry name" value="Zeta_carotene_desat/Oxidored"/>
</dbReference>
<evidence type="ECO:0008006" key="3">
    <source>
        <dbReference type="Google" id="ProtNLM"/>
    </source>
</evidence>
<dbReference type="PRINTS" id="PR00419">
    <property type="entry name" value="ADXRDTASE"/>
</dbReference>
<evidence type="ECO:0000313" key="1">
    <source>
        <dbReference type="EMBL" id="KAJ3570614.1"/>
    </source>
</evidence>
<gene>
    <name evidence="1" type="ORF">NPX13_g5672</name>
</gene>
<dbReference type="VEuPathDB" id="FungiDB:F4678DRAFT_475985"/>
<accession>A0A9W8TKT2</accession>
<dbReference type="PANTHER" id="PTHR42923">
    <property type="entry name" value="PROTOPORPHYRINOGEN OXIDASE"/>
    <property type="match status" value="1"/>
</dbReference>
<dbReference type="GO" id="GO:0005743">
    <property type="term" value="C:mitochondrial inner membrane"/>
    <property type="evidence" value="ECO:0007669"/>
    <property type="project" value="TreeGrafter"/>
</dbReference>
<reference evidence="1" key="1">
    <citation type="submission" date="2022-07" db="EMBL/GenBank/DDBJ databases">
        <title>Genome Sequence of Xylaria arbuscula.</title>
        <authorList>
            <person name="Buettner E."/>
        </authorList>
    </citation>
    <scope>NUCLEOTIDE SEQUENCE</scope>
    <source>
        <strain evidence="1">VT107</strain>
    </source>
</reference>
<dbReference type="GO" id="GO:0004729">
    <property type="term" value="F:oxygen-dependent protoporphyrinogen oxidase activity"/>
    <property type="evidence" value="ECO:0007669"/>
    <property type="project" value="TreeGrafter"/>
</dbReference>
<comment type="caution">
    <text evidence="1">The sequence shown here is derived from an EMBL/GenBank/DDBJ whole genome shotgun (WGS) entry which is preliminary data.</text>
</comment>
<organism evidence="1 2">
    <name type="scientific">Xylaria arbuscula</name>
    <dbReference type="NCBI Taxonomy" id="114810"/>
    <lineage>
        <taxon>Eukaryota</taxon>
        <taxon>Fungi</taxon>
        <taxon>Dikarya</taxon>
        <taxon>Ascomycota</taxon>
        <taxon>Pezizomycotina</taxon>
        <taxon>Sordariomycetes</taxon>
        <taxon>Xylariomycetidae</taxon>
        <taxon>Xylariales</taxon>
        <taxon>Xylariaceae</taxon>
        <taxon>Xylaria</taxon>
    </lineage>
</organism>
<keyword evidence="2" id="KW-1185">Reference proteome</keyword>
<dbReference type="SUPFAM" id="SSF51905">
    <property type="entry name" value="FAD/NAD(P)-binding domain"/>
    <property type="match status" value="1"/>
</dbReference>
<dbReference type="SUPFAM" id="SSF54373">
    <property type="entry name" value="FAD-linked reductases, C-terminal domain"/>
    <property type="match status" value="1"/>
</dbReference>
<dbReference type="PANTHER" id="PTHR42923:SF3">
    <property type="entry name" value="PROTOPORPHYRINOGEN OXIDASE"/>
    <property type="match status" value="1"/>
</dbReference>
<evidence type="ECO:0000313" key="2">
    <source>
        <dbReference type="Proteomes" id="UP001148614"/>
    </source>
</evidence>
<dbReference type="InterPro" id="IPR036188">
    <property type="entry name" value="FAD/NAD-bd_sf"/>
</dbReference>
<protein>
    <recommendedName>
        <fullName evidence="3">Protoporphyrinogen oxidase</fullName>
    </recommendedName>
</protein>
<name>A0A9W8TKT2_9PEZI</name>
<dbReference type="Pfam" id="PF13450">
    <property type="entry name" value="NAD_binding_8"/>
    <property type="match status" value="1"/>
</dbReference>